<reference evidence="8" key="2">
    <citation type="journal article" date="2017" name="J. Anim. Genet.">
        <title>Multiple reference genome sequences of hot pepper reveal the massive evolution of plant disease resistance genes by retroduplication.</title>
        <authorList>
            <person name="Kim S."/>
            <person name="Park J."/>
            <person name="Yeom S.-I."/>
            <person name="Kim Y.-M."/>
            <person name="Seo E."/>
            <person name="Kim K.-T."/>
            <person name="Kim M.-S."/>
            <person name="Lee J.M."/>
            <person name="Cheong K."/>
            <person name="Shin H.-S."/>
            <person name="Kim S.-B."/>
            <person name="Han K."/>
            <person name="Lee J."/>
            <person name="Park M."/>
            <person name="Lee H.-A."/>
            <person name="Lee H.-Y."/>
            <person name="Lee Y."/>
            <person name="Oh S."/>
            <person name="Lee J.H."/>
            <person name="Choi E."/>
            <person name="Choi E."/>
            <person name="Lee S.E."/>
            <person name="Jeon J."/>
            <person name="Kim H."/>
            <person name="Choi G."/>
            <person name="Song H."/>
            <person name="Lee J."/>
            <person name="Lee S.-C."/>
            <person name="Kwon J.-K."/>
            <person name="Lee H.-Y."/>
            <person name="Koo N."/>
            <person name="Hong Y."/>
            <person name="Kim R.W."/>
            <person name="Kang W.-H."/>
            <person name="Huh J.H."/>
            <person name="Kang B.-C."/>
            <person name="Yang T.-J."/>
            <person name="Lee Y.-H."/>
            <person name="Bennetzen J.L."/>
            <person name="Choi D."/>
        </authorList>
    </citation>
    <scope>NUCLEOTIDE SEQUENCE [LARGE SCALE GENOMIC DNA]</scope>
    <source>
        <strain evidence="8">cv. PBC81</strain>
    </source>
</reference>
<feature type="domain" description="TF-B3" evidence="6">
    <location>
        <begin position="7"/>
        <end position="97"/>
    </location>
</feature>
<comment type="subcellular location">
    <subcellularLocation>
        <location evidence="1">Nucleus</location>
    </subcellularLocation>
</comment>
<keyword evidence="8" id="KW-1185">Reference proteome</keyword>
<gene>
    <name evidence="7" type="ORF">CQW23_18836</name>
</gene>
<evidence type="ECO:0000256" key="4">
    <source>
        <dbReference type="ARBA" id="ARBA00023163"/>
    </source>
</evidence>
<keyword evidence="5" id="KW-0539">Nucleus</keyword>
<dbReference type="Pfam" id="PF02362">
    <property type="entry name" value="B3"/>
    <property type="match status" value="1"/>
</dbReference>
<evidence type="ECO:0000259" key="6">
    <source>
        <dbReference type="PROSITE" id="PS50863"/>
    </source>
</evidence>
<evidence type="ECO:0000256" key="5">
    <source>
        <dbReference type="ARBA" id="ARBA00023242"/>
    </source>
</evidence>
<dbReference type="CDD" id="cd10017">
    <property type="entry name" value="B3_DNA"/>
    <property type="match status" value="1"/>
</dbReference>
<evidence type="ECO:0000256" key="2">
    <source>
        <dbReference type="ARBA" id="ARBA00023015"/>
    </source>
</evidence>
<keyword evidence="3" id="KW-0238">DNA-binding</keyword>
<dbReference type="OrthoDB" id="1305123at2759"/>
<name>A0A2G2W425_CAPBA</name>
<keyword evidence="2" id="KW-0805">Transcription regulation</keyword>
<sequence length="204" mass="24101">MKVSPKKPQLFKQILPGFKNGLKIPIGFLKYLKRHDQYEHAIIRRVGKKWLVKVNGPQSEDGNWNEFVEEHDLQLGDMLIFQHEGDMKFDVSSFDLSHCNKEYEEYFHEDEDEEADEKKDEEVATRDKPFGQSHFECILANIAFRKVSFMGHLKLISCKTIQEYNLLTLQLKLSNLFHTICLCLHTKIFMIEFHFPPKNDFVFC</sequence>
<dbReference type="PANTHER" id="PTHR31674:SF83">
    <property type="entry name" value="B3 DOMAIN-CONTAINING PROTEIN REM10-LIKE"/>
    <property type="match status" value="1"/>
</dbReference>
<dbReference type="Gene3D" id="2.40.330.10">
    <property type="entry name" value="DNA-binding pseudobarrel domain"/>
    <property type="match status" value="1"/>
</dbReference>
<dbReference type="InterPro" id="IPR003340">
    <property type="entry name" value="B3_DNA-bd"/>
</dbReference>
<dbReference type="EMBL" id="MLFT02000008">
    <property type="protein sequence ID" value="PHT39982.1"/>
    <property type="molecule type" value="Genomic_DNA"/>
</dbReference>
<protein>
    <recommendedName>
        <fullName evidence="6">TF-B3 domain-containing protein</fullName>
    </recommendedName>
</protein>
<dbReference type="InterPro" id="IPR015300">
    <property type="entry name" value="DNA-bd_pseudobarrel_sf"/>
</dbReference>
<evidence type="ECO:0000313" key="8">
    <source>
        <dbReference type="Proteomes" id="UP000224567"/>
    </source>
</evidence>
<dbReference type="GO" id="GO:0003677">
    <property type="term" value="F:DNA binding"/>
    <property type="evidence" value="ECO:0007669"/>
    <property type="project" value="UniProtKB-KW"/>
</dbReference>
<organism evidence="7 8">
    <name type="scientific">Capsicum baccatum</name>
    <name type="common">Peruvian pepper</name>
    <dbReference type="NCBI Taxonomy" id="33114"/>
    <lineage>
        <taxon>Eukaryota</taxon>
        <taxon>Viridiplantae</taxon>
        <taxon>Streptophyta</taxon>
        <taxon>Embryophyta</taxon>
        <taxon>Tracheophyta</taxon>
        <taxon>Spermatophyta</taxon>
        <taxon>Magnoliopsida</taxon>
        <taxon>eudicotyledons</taxon>
        <taxon>Gunneridae</taxon>
        <taxon>Pentapetalae</taxon>
        <taxon>asterids</taxon>
        <taxon>lamiids</taxon>
        <taxon>Solanales</taxon>
        <taxon>Solanaceae</taxon>
        <taxon>Solanoideae</taxon>
        <taxon>Capsiceae</taxon>
        <taxon>Capsicum</taxon>
    </lineage>
</organism>
<dbReference type="PANTHER" id="PTHR31674">
    <property type="entry name" value="B3 DOMAIN-CONTAINING PROTEIN REM-LIKE 3-RELATED"/>
    <property type="match status" value="1"/>
</dbReference>
<dbReference type="SUPFAM" id="SSF101936">
    <property type="entry name" value="DNA-binding pseudobarrel domain"/>
    <property type="match status" value="1"/>
</dbReference>
<keyword evidence="4" id="KW-0804">Transcription</keyword>
<proteinExistence type="predicted"/>
<dbReference type="STRING" id="33114.A0A2G2W425"/>
<reference evidence="7 8" key="1">
    <citation type="journal article" date="2017" name="Genome Biol.">
        <title>New reference genome sequences of hot pepper reveal the massive evolution of plant disease-resistance genes by retroduplication.</title>
        <authorList>
            <person name="Kim S."/>
            <person name="Park J."/>
            <person name="Yeom S.I."/>
            <person name="Kim Y.M."/>
            <person name="Seo E."/>
            <person name="Kim K.T."/>
            <person name="Kim M.S."/>
            <person name="Lee J.M."/>
            <person name="Cheong K."/>
            <person name="Shin H.S."/>
            <person name="Kim S.B."/>
            <person name="Han K."/>
            <person name="Lee J."/>
            <person name="Park M."/>
            <person name="Lee H.A."/>
            <person name="Lee H.Y."/>
            <person name="Lee Y."/>
            <person name="Oh S."/>
            <person name="Lee J.H."/>
            <person name="Choi E."/>
            <person name="Choi E."/>
            <person name="Lee S.E."/>
            <person name="Jeon J."/>
            <person name="Kim H."/>
            <person name="Choi G."/>
            <person name="Song H."/>
            <person name="Lee J."/>
            <person name="Lee S.C."/>
            <person name="Kwon J.K."/>
            <person name="Lee H.Y."/>
            <person name="Koo N."/>
            <person name="Hong Y."/>
            <person name="Kim R.W."/>
            <person name="Kang W.H."/>
            <person name="Huh J.H."/>
            <person name="Kang B.C."/>
            <person name="Yang T.J."/>
            <person name="Lee Y.H."/>
            <person name="Bennetzen J.L."/>
            <person name="Choi D."/>
        </authorList>
    </citation>
    <scope>NUCLEOTIDE SEQUENCE [LARGE SCALE GENOMIC DNA]</scope>
    <source>
        <strain evidence="8">cv. PBC81</strain>
    </source>
</reference>
<dbReference type="PROSITE" id="PS50863">
    <property type="entry name" value="B3"/>
    <property type="match status" value="1"/>
</dbReference>
<dbReference type="GO" id="GO:0005634">
    <property type="term" value="C:nucleus"/>
    <property type="evidence" value="ECO:0007669"/>
    <property type="project" value="UniProtKB-SubCell"/>
</dbReference>
<dbReference type="SMART" id="SM01019">
    <property type="entry name" value="B3"/>
    <property type="match status" value="1"/>
</dbReference>
<dbReference type="Proteomes" id="UP000224567">
    <property type="component" value="Unassembled WGS sequence"/>
</dbReference>
<evidence type="ECO:0000256" key="1">
    <source>
        <dbReference type="ARBA" id="ARBA00004123"/>
    </source>
</evidence>
<dbReference type="AlphaFoldDB" id="A0A2G2W425"/>
<evidence type="ECO:0000256" key="3">
    <source>
        <dbReference type="ARBA" id="ARBA00023125"/>
    </source>
</evidence>
<accession>A0A2G2W425</accession>
<comment type="caution">
    <text evidence="7">The sequence shown here is derived from an EMBL/GenBank/DDBJ whole genome shotgun (WGS) entry which is preliminary data.</text>
</comment>
<dbReference type="InterPro" id="IPR039218">
    <property type="entry name" value="REM_fam"/>
</dbReference>
<evidence type="ECO:0000313" key="7">
    <source>
        <dbReference type="EMBL" id="PHT39982.1"/>
    </source>
</evidence>